<sequence>MEIAGNGGQGQCLDSGPCPHHPSEPLFCGFLGGGAEPVTLPRAPLGSGRLSVAAEGKWPRVGRPGQEEAAACAQAERKHYLLSCQARARCPARGMEERNGRNEEP</sequence>
<proteinExistence type="predicted"/>
<evidence type="ECO:0000313" key="1">
    <source>
        <dbReference type="EMBL" id="KAJ8343766.1"/>
    </source>
</evidence>
<reference evidence="1" key="1">
    <citation type="journal article" date="2023" name="Science">
        <title>Genome structures resolve the early diversification of teleost fishes.</title>
        <authorList>
            <person name="Parey E."/>
            <person name="Louis A."/>
            <person name="Montfort J."/>
            <person name="Bouchez O."/>
            <person name="Roques C."/>
            <person name="Iampietro C."/>
            <person name="Lluch J."/>
            <person name="Castinel A."/>
            <person name="Donnadieu C."/>
            <person name="Desvignes T."/>
            <person name="Floi Bucao C."/>
            <person name="Jouanno E."/>
            <person name="Wen M."/>
            <person name="Mejri S."/>
            <person name="Dirks R."/>
            <person name="Jansen H."/>
            <person name="Henkel C."/>
            <person name="Chen W.J."/>
            <person name="Zahm M."/>
            <person name="Cabau C."/>
            <person name="Klopp C."/>
            <person name="Thompson A.W."/>
            <person name="Robinson-Rechavi M."/>
            <person name="Braasch I."/>
            <person name="Lecointre G."/>
            <person name="Bobe J."/>
            <person name="Postlethwait J.H."/>
            <person name="Berthelot C."/>
            <person name="Roest Crollius H."/>
            <person name="Guiguen Y."/>
        </authorList>
    </citation>
    <scope>NUCLEOTIDE SEQUENCE</scope>
    <source>
        <strain evidence="1">WJC10195</strain>
    </source>
</reference>
<keyword evidence="2" id="KW-1185">Reference proteome</keyword>
<comment type="caution">
    <text evidence="1">The sequence shown here is derived from an EMBL/GenBank/DDBJ whole genome shotgun (WGS) entry which is preliminary data.</text>
</comment>
<organism evidence="1 2">
    <name type="scientific">Synaphobranchus kaupii</name>
    <name type="common">Kaup's arrowtooth eel</name>
    <dbReference type="NCBI Taxonomy" id="118154"/>
    <lineage>
        <taxon>Eukaryota</taxon>
        <taxon>Metazoa</taxon>
        <taxon>Chordata</taxon>
        <taxon>Craniata</taxon>
        <taxon>Vertebrata</taxon>
        <taxon>Euteleostomi</taxon>
        <taxon>Actinopterygii</taxon>
        <taxon>Neopterygii</taxon>
        <taxon>Teleostei</taxon>
        <taxon>Anguilliformes</taxon>
        <taxon>Synaphobranchidae</taxon>
        <taxon>Synaphobranchus</taxon>
    </lineage>
</organism>
<gene>
    <name evidence="1" type="ORF">SKAU_G00310950</name>
</gene>
<dbReference type="Proteomes" id="UP001152622">
    <property type="component" value="Chromosome 13"/>
</dbReference>
<dbReference type="EMBL" id="JAINUF010000013">
    <property type="protein sequence ID" value="KAJ8343766.1"/>
    <property type="molecule type" value="Genomic_DNA"/>
</dbReference>
<protein>
    <submittedName>
        <fullName evidence="1">Uncharacterized protein</fullName>
    </submittedName>
</protein>
<name>A0A9Q1IKA3_SYNKA</name>
<evidence type="ECO:0000313" key="2">
    <source>
        <dbReference type="Proteomes" id="UP001152622"/>
    </source>
</evidence>
<dbReference type="AlphaFoldDB" id="A0A9Q1IKA3"/>
<accession>A0A9Q1IKA3</accession>